<gene>
    <name evidence="1" type="ORF">U9M48_044629</name>
</gene>
<dbReference type="EMBL" id="CP144754">
    <property type="protein sequence ID" value="WVZ99306.1"/>
    <property type="molecule type" value="Genomic_DNA"/>
</dbReference>
<protein>
    <submittedName>
        <fullName evidence="1">Uncharacterized protein</fullName>
    </submittedName>
</protein>
<accession>A0AAQ3XGX4</accession>
<evidence type="ECO:0000313" key="2">
    <source>
        <dbReference type="Proteomes" id="UP001341281"/>
    </source>
</evidence>
<keyword evidence="2" id="KW-1185">Reference proteome</keyword>
<organism evidence="1 2">
    <name type="scientific">Paspalum notatum var. saurae</name>
    <dbReference type="NCBI Taxonomy" id="547442"/>
    <lineage>
        <taxon>Eukaryota</taxon>
        <taxon>Viridiplantae</taxon>
        <taxon>Streptophyta</taxon>
        <taxon>Embryophyta</taxon>
        <taxon>Tracheophyta</taxon>
        <taxon>Spermatophyta</taxon>
        <taxon>Magnoliopsida</taxon>
        <taxon>Liliopsida</taxon>
        <taxon>Poales</taxon>
        <taxon>Poaceae</taxon>
        <taxon>PACMAD clade</taxon>
        <taxon>Panicoideae</taxon>
        <taxon>Andropogonodae</taxon>
        <taxon>Paspaleae</taxon>
        <taxon>Paspalinae</taxon>
        <taxon>Paspalum</taxon>
    </lineage>
</organism>
<proteinExistence type="predicted"/>
<reference evidence="1 2" key="1">
    <citation type="submission" date="2024-02" db="EMBL/GenBank/DDBJ databases">
        <title>High-quality chromosome-scale genome assembly of Pensacola bahiagrass (Paspalum notatum Flugge var. saurae).</title>
        <authorList>
            <person name="Vega J.M."/>
            <person name="Podio M."/>
            <person name="Orjuela J."/>
            <person name="Siena L.A."/>
            <person name="Pessino S.C."/>
            <person name="Combes M.C."/>
            <person name="Mariac C."/>
            <person name="Albertini E."/>
            <person name="Pupilli F."/>
            <person name="Ortiz J.P.A."/>
            <person name="Leblanc O."/>
        </authorList>
    </citation>
    <scope>NUCLEOTIDE SEQUENCE [LARGE SCALE GENOMIC DNA]</scope>
    <source>
        <strain evidence="1">R1</strain>
        <tissue evidence="1">Leaf</tissue>
    </source>
</reference>
<sequence>PNSTIHFTSLLPPLSSLIRAPPPPHVPPPRRAASVPRALRAVLPPPHAASARAAAAGTRAASACRRRAPRSTGAPSGRCALPSGGDVFFQQSNCVDLTFQLWLVCPPCRPSFVPATDPSKVGTEPPSAPSGGHLRVHIGRGLDSGGLIHDRGLWQAHHIIGTGRVQSVDR</sequence>
<name>A0AAQ3XGX4_PASNO</name>
<dbReference type="AlphaFoldDB" id="A0AAQ3XGX4"/>
<evidence type="ECO:0000313" key="1">
    <source>
        <dbReference type="EMBL" id="WVZ99306.1"/>
    </source>
</evidence>
<dbReference type="Proteomes" id="UP001341281">
    <property type="component" value="Chromosome 10"/>
</dbReference>
<feature type="non-terminal residue" evidence="1">
    <location>
        <position position="1"/>
    </location>
</feature>